<comment type="function">
    <text evidence="14">Acts as a chain editing deubiquitinating enzyme that binds and cleaves 'Lys-48'-linked polyubiquitin chains, with a preference for chains containing four or more ubiquitin molecules thereby modulating protein degradation by the ubiquitin-proteasome pathway. Probably by regulating the IGF-1-insulin-like pathway, regulates lifespan. Regulates germline DNA double-strand-break repair and apoptosis in response to DNA damage by recruiting E4 ubiquitin-protein ligase ufd-2 to DNA repair foci. Interacts with key regulators of transcription and represses transcription. Acts as a histone-binding protein that regulates transcription.</text>
</comment>
<evidence type="ECO:0000256" key="10">
    <source>
        <dbReference type="ARBA" id="ARBA00022807"/>
    </source>
</evidence>
<keyword evidence="6" id="KW-0645">Protease</keyword>
<dbReference type="InterPro" id="IPR006155">
    <property type="entry name" value="Josephin"/>
</dbReference>
<feature type="domain" description="Josephin" evidence="20">
    <location>
        <begin position="18"/>
        <end position="191"/>
    </location>
</feature>
<gene>
    <name evidence="21" type="ORF">g.40061</name>
</gene>
<comment type="subcellular location">
    <subcellularLocation>
        <location evidence="3">Cytoplasm</location>
    </subcellularLocation>
    <subcellularLocation>
        <location evidence="2">Nucleus</location>
    </subcellularLocation>
</comment>
<dbReference type="EMBL" id="GECZ01018925">
    <property type="protein sequence ID" value="JAS50844.1"/>
    <property type="molecule type" value="Transcribed_RNA"/>
</dbReference>
<evidence type="ECO:0000256" key="19">
    <source>
        <dbReference type="PROSITE-ProRule" id="PRU00331"/>
    </source>
</evidence>
<evidence type="ECO:0000259" key="20">
    <source>
        <dbReference type="PROSITE" id="PS50957"/>
    </source>
</evidence>
<keyword evidence="5" id="KW-0963">Cytoplasm</keyword>
<evidence type="ECO:0000256" key="3">
    <source>
        <dbReference type="ARBA" id="ARBA00004496"/>
    </source>
</evidence>
<evidence type="ECO:0000256" key="5">
    <source>
        <dbReference type="ARBA" id="ARBA00022490"/>
    </source>
</evidence>
<evidence type="ECO:0000256" key="11">
    <source>
        <dbReference type="ARBA" id="ARBA00023015"/>
    </source>
</evidence>
<name>A0A1B6FKZ2_9HEMI</name>
<dbReference type="InterPro" id="IPR033865">
    <property type="entry name" value="Ataxin-3"/>
</dbReference>
<feature type="active site" evidence="18 19">
    <location>
        <position position="145"/>
    </location>
</feature>
<feature type="active site" evidence="19">
    <location>
        <position position="130"/>
    </location>
</feature>
<keyword evidence="12" id="KW-0804">Transcription</keyword>
<keyword evidence="7" id="KW-0677">Repeat</keyword>
<evidence type="ECO:0000256" key="2">
    <source>
        <dbReference type="ARBA" id="ARBA00004123"/>
    </source>
</evidence>
<dbReference type="Gene3D" id="1.10.287.10">
    <property type="entry name" value="S15/NS1, RNA-binding"/>
    <property type="match status" value="1"/>
</dbReference>
<feature type="active site" description="Nucleophile" evidence="18">
    <location>
        <position position="31"/>
    </location>
</feature>
<evidence type="ECO:0000256" key="13">
    <source>
        <dbReference type="ARBA" id="ARBA00023242"/>
    </source>
</evidence>
<reference evidence="21" key="1">
    <citation type="submission" date="2015-11" db="EMBL/GenBank/DDBJ databases">
        <title>De novo transcriptome assembly of four potential Pierce s Disease insect vectors from Arizona vineyards.</title>
        <authorList>
            <person name="Tassone E.E."/>
        </authorList>
    </citation>
    <scope>NUCLEOTIDE SEQUENCE</scope>
</reference>
<evidence type="ECO:0000256" key="12">
    <source>
        <dbReference type="ARBA" id="ARBA00023163"/>
    </source>
</evidence>
<evidence type="ECO:0000256" key="15">
    <source>
        <dbReference type="ARBA" id="ARBA00063584"/>
    </source>
</evidence>
<dbReference type="EC" id="3.4.19.12" evidence="4"/>
<keyword evidence="10" id="KW-0788">Thiol protease</keyword>
<dbReference type="Pfam" id="PF02099">
    <property type="entry name" value="Josephin"/>
    <property type="match status" value="1"/>
</dbReference>
<dbReference type="PROSITE" id="PS50957">
    <property type="entry name" value="JOSEPHIN"/>
    <property type="match status" value="1"/>
</dbReference>
<dbReference type="GO" id="GO:0005737">
    <property type="term" value="C:cytoplasm"/>
    <property type="evidence" value="ECO:0007669"/>
    <property type="project" value="UniProtKB-SubCell"/>
</dbReference>
<evidence type="ECO:0000256" key="14">
    <source>
        <dbReference type="ARBA" id="ARBA00060106"/>
    </source>
</evidence>
<dbReference type="Gene3D" id="3.90.70.40">
    <property type="match status" value="1"/>
</dbReference>
<evidence type="ECO:0000313" key="21">
    <source>
        <dbReference type="EMBL" id="JAS50844.1"/>
    </source>
</evidence>
<evidence type="ECO:0000256" key="4">
    <source>
        <dbReference type="ARBA" id="ARBA00012759"/>
    </source>
</evidence>
<evidence type="ECO:0000256" key="8">
    <source>
        <dbReference type="ARBA" id="ARBA00022786"/>
    </source>
</evidence>
<dbReference type="AlphaFoldDB" id="A0A1B6FKZ2"/>
<dbReference type="FunFam" id="1.10.287.10:FF:000018">
    <property type="entry name" value="Ataxin-3 homolog"/>
    <property type="match status" value="1"/>
</dbReference>
<keyword evidence="9 19" id="KW-0378">Hydrolase</keyword>
<organism evidence="21">
    <name type="scientific">Cuerna arida</name>
    <dbReference type="NCBI Taxonomy" id="1464854"/>
    <lineage>
        <taxon>Eukaryota</taxon>
        <taxon>Metazoa</taxon>
        <taxon>Ecdysozoa</taxon>
        <taxon>Arthropoda</taxon>
        <taxon>Hexapoda</taxon>
        <taxon>Insecta</taxon>
        <taxon>Pterygota</taxon>
        <taxon>Neoptera</taxon>
        <taxon>Paraneoptera</taxon>
        <taxon>Hemiptera</taxon>
        <taxon>Auchenorrhyncha</taxon>
        <taxon>Membracoidea</taxon>
        <taxon>Cicadellidae</taxon>
        <taxon>Cicadellinae</taxon>
        <taxon>Proconiini</taxon>
        <taxon>Cuerna</taxon>
    </lineage>
</organism>
<feature type="active site" description="Proton acceptor" evidence="18">
    <location>
        <position position="130"/>
    </location>
</feature>
<evidence type="ECO:0000256" key="16">
    <source>
        <dbReference type="ARBA" id="ARBA00069055"/>
    </source>
</evidence>
<sequence length="202" mass="23019">TPSPPTPRNKENLTILKQQLIFHEKQYGNLCAQHCLNSLLQGAYFNAVDLAEIAREMDFEEKTKLEASGNDFLRSENMDDTGYFSVQVLNCALQLWGLELVPYRSSDPRLNAARKNPANIKAFICNSSLHWFTIRRLGGRWFNLNSTFNEPKQISELYLDIFLLQLEMEGHSIFVVLGDFPICPADEPVNNSRTVASTFLET</sequence>
<dbReference type="PANTHER" id="PTHR14159">
    <property type="entry name" value="ATAXIN-3-RELATED"/>
    <property type="match status" value="1"/>
</dbReference>
<evidence type="ECO:0000256" key="18">
    <source>
        <dbReference type="PIRSR" id="PIRSR633865-1"/>
    </source>
</evidence>
<protein>
    <recommendedName>
        <fullName evidence="16">Ataxin-3 homolog</fullName>
        <ecNumber evidence="4">3.4.19.12</ecNumber>
    </recommendedName>
    <alternativeName>
        <fullName evidence="17">Machado-Joseph disease-like protein</fullName>
    </alternativeName>
</protein>
<dbReference type="PRINTS" id="PR01233">
    <property type="entry name" value="JOSEPHIN"/>
</dbReference>
<evidence type="ECO:0000256" key="17">
    <source>
        <dbReference type="ARBA" id="ARBA00082365"/>
    </source>
</evidence>
<dbReference type="GO" id="GO:0005634">
    <property type="term" value="C:nucleus"/>
    <property type="evidence" value="ECO:0007669"/>
    <property type="project" value="UniProtKB-SubCell"/>
</dbReference>
<dbReference type="SMART" id="SM01246">
    <property type="entry name" value="Josephin"/>
    <property type="match status" value="1"/>
</dbReference>
<feature type="non-terminal residue" evidence="21">
    <location>
        <position position="1"/>
    </location>
</feature>
<dbReference type="GO" id="GO:0004843">
    <property type="term" value="F:cysteine-type deubiquitinase activity"/>
    <property type="evidence" value="ECO:0007669"/>
    <property type="project" value="UniProtKB-EC"/>
</dbReference>
<accession>A0A1B6FKZ2</accession>
<comment type="catalytic activity">
    <reaction evidence="1">
        <text>Thiol-dependent hydrolysis of ester, thioester, amide, peptide and isopeptide bonds formed by the C-terminal Gly of ubiquitin (a 76-residue protein attached to proteins as an intracellular targeting signal).</text>
        <dbReference type="EC" id="3.4.19.12"/>
    </reaction>
</comment>
<keyword evidence="13" id="KW-0539">Nucleus</keyword>
<feature type="active site" evidence="19">
    <location>
        <position position="31"/>
    </location>
</feature>
<comment type="subunit">
    <text evidence="15">Forms a complex composed of deubiquitinating enzyme atx-3, adapter ubxn-5 and cdc-48.1. Forms a complex composed of deubiquitinating enzyme atx-3, E4 ubiquitin-protein ligase ufd-2 and cdc-48.1. Interacts (via RRDR motif) with cdc-48.1 (via N-terminus) and cdc-48.2 (via N-terminus); the interaction with cdc-48.1 is not required for atx-3 enzymatic activity. Interacts (via C-terminus) with ubxn-5. May interact with ned-8.</text>
</comment>
<dbReference type="GO" id="GO:0006508">
    <property type="term" value="P:proteolysis"/>
    <property type="evidence" value="ECO:0007669"/>
    <property type="project" value="UniProtKB-KW"/>
</dbReference>
<keyword evidence="8" id="KW-0833">Ubl conjugation pathway</keyword>
<proteinExistence type="predicted"/>
<evidence type="ECO:0000256" key="6">
    <source>
        <dbReference type="ARBA" id="ARBA00022670"/>
    </source>
</evidence>
<evidence type="ECO:0000256" key="9">
    <source>
        <dbReference type="ARBA" id="ARBA00022801"/>
    </source>
</evidence>
<dbReference type="GO" id="GO:0016579">
    <property type="term" value="P:protein deubiquitination"/>
    <property type="evidence" value="ECO:0007669"/>
    <property type="project" value="InterPro"/>
</dbReference>
<dbReference type="PANTHER" id="PTHR14159:SF0">
    <property type="entry name" value="ATAXIN-3-RELATED"/>
    <property type="match status" value="1"/>
</dbReference>
<evidence type="ECO:0000256" key="7">
    <source>
        <dbReference type="ARBA" id="ARBA00022737"/>
    </source>
</evidence>
<evidence type="ECO:0000256" key="1">
    <source>
        <dbReference type="ARBA" id="ARBA00000707"/>
    </source>
</evidence>
<keyword evidence="11" id="KW-0805">Transcription regulation</keyword>